<dbReference type="PANTHER" id="PTHR43540:SF1">
    <property type="entry name" value="ISOCHORISMATASE HYDROLASE"/>
    <property type="match status" value="1"/>
</dbReference>
<sequence>MTDMALVFIDVQKGFTATTWGERNNPMAEHRMKELLQYWREKKRLIIHVQHASKEISSPLHPAKSGFAFQDSFEPLPGEWHVIKSVNSAFIGTGLHVKLREHHIEDLVFAGLTTPHCVSTTVRMAANYGYNCTVVEDATAAFRMQDHRGEWLSAEESHQFALAHLHQEFAHVQSTSSLVREQAEVESLFYD</sequence>
<dbReference type="CDD" id="cd01014">
    <property type="entry name" value="nicotinamidase_related"/>
    <property type="match status" value="1"/>
</dbReference>
<evidence type="ECO:0000313" key="4">
    <source>
        <dbReference type="EMBL" id="TDQ34125.1"/>
    </source>
</evidence>
<dbReference type="EMBL" id="SNYJ01000027">
    <property type="protein sequence ID" value="TDQ34125.1"/>
    <property type="molecule type" value="Genomic_DNA"/>
</dbReference>
<dbReference type="GO" id="GO:0016787">
    <property type="term" value="F:hydrolase activity"/>
    <property type="evidence" value="ECO:0007669"/>
    <property type="project" value="UniProtKB-KW"/>
</dbReference>
<evidence type="ECO:0000313" key="5">
    <source>
        <dbReference type="Proteomes" id="UP000295632"/>
    </source>
</evidence>
<feature type="domain" description="Isochorismatase-like" evidence="3">
    <location>
        <begin position="5"/>
        <end position="176"/>
    </location>
</feature>
<evidence type="ECO:0000256" key="1">
    <source>
        <dbReference type="ARBA" id="ARBA00006336"/>
    </source>
</evidence>
<keyword evidence="2" id="KW-0378">Hydrolase</keyword>
<gene>
    <name evidence="4" type="ORF">EV213_12722</name>
</gene>
<organism evidence="4 5">
    <name type="scientific">Aureibacillus halotolerans</name>
    <dbReference type="NCBI Taxonomy" id="1508390"/>
    <lineage>
        <taxon>Bacteria</taxon>
        <taxon>Bacillati</taxon>
        <taxon>Bacillota</taxon>
        <taxon>Bacilli</taxon>
        <taxon>Bacillales</taxon>
        <taxon>Bacillaceae</taxon>
        <taxon>Aureibacillus</taxon>
    </lineage>
</organism>
<evidence type="ECO:0000259" key="3">
    <source>
        <dbReference type="Pfam" id="PF00857"/>
    </source>
</evidence>
<dbReference type="RefSeq" id="WP_133582261.1">
    <property type="nucleotide sequence ID" value="NZ_SNYJ01000027.1"/>
</dbReference>
<comment type="caution">
    <text evidence="4">The sequence shown here is derived from an EMBL/GenBank/DDBJ whole genome shotgun (WGS) entry which is preliminary data.</text>
</comment>
<dbReference type="InterPro" id="IPR000868">
    <property type="entry name" value="Isochorismatase-like_dom"/>
</dbReference>
<dbReference type="Proteomes" id="UP000295632">
    <property type="component" value="Unassembled WGS sequence"/>
</dbReference>
<name>A0A4R6TX86_9BACI</name>
<dbReference type="Gene3D" id="3.40.50.850">
    <property type="entry name" value="Isochorismatase-like"/>
    <property type="match status" value="1"/>
</dbReference>
<dbReference type="AlphaFoldDB" id="A0A4R6TX86"/>
<protein>
    <submittedName>
        <fullName evidence="4">Nicotinamidase-related amidase</fullName>
    </submittedName>
</protein>
<keyword evidence="5" id="KW-1185">Reference proteome</keyword>
<dbReference type="PANTHER" id="PTHR43540">
    <property type="entry name" value="PEROXYUREIDOACRYLATE/UREIDOACRYLATE AMIDOHYDROLASE-RELATED"/>
    <property type="match status" value="1"/>
</dbReference>
<proteinExistence type="inferred from homology"/>
<dbReference type="Pfam" id="PF00857">
    <property type="entry name" value="Isochorismatase"/>
    <property type="match status" value="1"/>
</dbReference>
<dbReference type="InterPro" id="IPR036380">
    <property type="entry name" value="Isochorismatase-like_sf"/>
</dbReference>
<evidence type="ECO:0000256" key="2">
    <source>
        <dbReference type="ARBA" id="ARBA00022801"/>
    </source>
</evidence>
<accession>A0A4R6TX86</accession>
<dbReference type="OrthoDB" id="257098at2"/>
<dbReference type="InterPro" id="IPR050272">
    <property type="entry name" value="Isochorismatase-like_hydrls"/>
</dbReference>
<dbReference type="SUPFAM" id="SSF52499">
    <property type="entry name" value="Isochorismatase-like hydrolases"/>
    <property type="match status" value="1"/>
</dbReference>
<comment type="similarity">
    <text evidence="1">Belongs to the isochorismatase family.</text>
</comment>
<reference evidence="4 5" key="1">
    <citation type="submission" date="2019-03" db="EMBL/GenBank/DDBJ databases">
        <title>Genomic Encyclopedia of Type Strains, Phase IV (KMG-IV): sequencing the most valuable type-strain genomes for metagenomic binning, comparative biology and taxonomic classification.</title>
        <authorList>
            <person name="Goeker M."/>
        </authorList>
    </citation>
    <scope>NUCLEOTIDE SEQUENCE [LARGE SCALE GENOMIC DNA]</scope>
    <source>
        <strain evidence="4 5">DSM 28697</strain>
    </source>
</reference>